<dbReference type="Pfam" id="PF00018">
    <property type="entry name" value="SH3_1"/>
    <property type="match status" value="1"/>
</dbReference>
<dbReference type="Gene3D" id="1.20.5.1940">
    <property type="match status" value="1"/>
</dbReference>
<dbReference type="GO" id="GO:0043130">
    <property type="term" value="F:ubiquitin binding"/>
    <property type="evidence" value="ECO:0007669"/>
    <property type="project" value="InterPro"/>
</dbReference>
<dbReference type="PROSITE" id="PS50179">
    <property type="entry name" value="VHS"/>
    <property type="match status" value="1"/>
</dbReference>
<gene>
    <name evidence="16" type="ORF">BGT96224V2_LOCUS6462</name>
</gene>
<name>A0A381LI21_BLUGR</name>
<sequence>MFRTQQNPFDDAVIKATDENLTSENWEYIMDICDRVIVEENGSKDVVASMIKRLAHRNANVQLYTLELANSLNQNCGPKFHRELASRAFTDALLRLAADRNTHQQVKSKILEKMQEWAEMLQDPDFGIMKDQYLKLKSQNPNLHPPSAPIKSSLTDLDRQKEEEELQMALKLSIQQDKPEESNVQLKAVSTTQLDQSNQLYQAPTEVATSKPLASCTTAATVSRVRAVYNFQASEPDELTFVKGDVIAVLESVYKDWWKGLLRGQTGIFPLNYVEKLADPTPEEIQKEAQTEAEVFAEIKNVERLLTLLSKASPELNIQDNDEIGKLYYSTLAIRPKLIELISKYSQKKDEFTQLNERFIKSCRDYESLLDTSMTQNQSLYGQYTSHSPGRAYPTPSTIQQGPETFYSSNSLHNEPSYPQNPPSSQKFHPQRNGPLPFYVAPPGQQSFVETHGPIYQNSHQDTGSFDSLSALKPAPLQTSPPPTSSYPIPQPSQASTQGYPQDSGYPVSPAGQESSTPQPRYSAYVPPQKPVYNQQQPSNETTTPFTNLHPPPALKAGYPVSNQSTESLGVWQPATNQVPFNPYQRPASISDHPSTGLPEDPSNFYRLSEAP</sequence>
<dbReference type="InterPro" id="IPR002014">
    <property type="entry name" value="VHS_dom"/>
</dbReference>
<comment type="subcellular location">
    <subcellularLocation>
        <location evidence="2">Endosome membrane</location>
        <topology evidence="2">Peripheral membrane protein</topology>
        <orientation evidence="2">Cytoplasmic side</orientation>
    </subcellularLocation>
</comment>
<dbReference type="Pfam" id="PF00790">
    <property type="entry name" value="VHS"/>
    <property type="match status" value="1"/>
</dbReference>
<dbReference type="PANTHER" id="PTHR45929">
    <property type="entry name" value="JAK PATHWAY SIGNAL TRANSDUCTION ADAPTOR MOLECULE"/>
    <property type="match status" value="1"/>
</dbReference>
<evidence type="ECO:0000256" key="8">
    <source>
        <dbReference type="ARBA" id="ARBA00022448"/>
    </source>
</evidence>
<keyword evidence="9" id="KW-0967">Endosome</keyword>
<feature type="compositionally biased region" description="Polar residues" evidence="13">
    <location>
        <begin position="456"/>
        <end position="468"/>
    </location>
</feature>
<dbReference type="SMART" id="SM00326">
    <property type="entry name" value="SH3"/>
    <property type="match status" value="1"/>
</dbReference>
<dbReference type="SUPFAM" id="SSF50044">
    <property type="entry name" value="SH3-domain"/>
    <property type="match status" value="1"/>
</dbReference>
<dbReference type="AlphaFoldDB" id="A0A381LI21"/>
<dbReference type="FunFam" id="2.30.30.40:FF:000072">
    <property type="entry name" value="Unconventional Myosin IB"/>
    <property type="match status" value="1"/>
</dbReference>
<accession>A0A381LI21</accession>
<evidence type="ECO:0000256" key="7">
    <source>
        <dbReference type="ARBA" id="ARBA00022443"/>
    </source>
</evidence>
<dbReference type="InterPro" id="IPR008942">
    <property type="entry name" value="ENTH_VHS"/>
</dbReference>
<dbReference type="InterPro" id="IPR004152">
    <property type="entry name" value="GAT_dom"/>
</dbReference>
<evidence type="ECO:0000256" key="6">
    <source>
        <dbReference type="ARBA" id="ARBA00018978"/>
    </source>
</evidence>
<dbReference type="PRINTS" id="PR00452">
    <property type="entry name" value="SH3DOMAIN"/>
</dbReference>
<dbReference type="Gene3D" id="1.25.40.90">
    <property type="match status" value="1"/>
</dbReference>
<keyword evidence="7 12" id="KW-0728">SH3 domain</keyword>
<keyword evidence="8" id="KW-0813">Transport</keyword>
<feature type="domain" description="VHS" evidence="15">
    <location>
        <begin position="16"/>
        <end position="144"/>
    </location>
</feature>
<dbReference type="CDD" id="cd16978">
    <property type="entry name" value="VHS_HSE1"/>
    <property type="match status" value="1"/>
</dbReference>
<evidence type="ECO:0000256" key="2">
    <source>
        <dbReference type="ARBA" id="ARBA00004125"/>
    </source>
</evidence>
<comment type="subunit">
    <text evidence="4">Component of the ESCRT-0 complex composed of HSE1 and VPS27.</text>
</comment>
<dbReference type="SMART" id="SM00288">
    <property type="entry name" value="VHS"/>
    <property type="match status" value="1"/>
</dbReference>
<dbReference type="Pfam" id="PF03127">
    <property type="entry name" value="GAT"/>
    <property type="match status" value="1"/>
</dbReference>
<comment type="similarity">
    <text evidence="3">Belongs to the STAM family.</text>
</comment>
<proteinExistence type="inferred from homology"/>
<dbReference type="PRINTS" id="PR00499">
    <property type="entry name" value="P67PHOX"/>
</dbReference>
<dbReference type="EMBL" id="UIGY01000231">
    <property type="protein sequence ID" value="SUZ13297.1"/>
    <property type="molecule type" value="Genomic_DNA"/>
</dbReference>
<dbReference type="PANTHER" id="PTHR45929:SF3">
    <property type="entry name" value="JAK PATHWAY SIGNAL TRANSDUCTION ADAPTOR MOLECULE"/>
    <property type="match status" value="1"/>
</dbReference>
<evidence type="ECO:0000259" key="14">
    <source>
        <dbReference type="PROSITE" id="PS50002"/>
    </source>
</evidence>
<evidence type="ECO:0000256" key="4">
    <source>
        <dbReference type="ARBA" id="ARBA00011446"/>
    </source>
</evidence>
<evidence type="ECO:0000256" key="10">
    <source>
        <dbReference type="ARBA" id="ARBA00022927"/>
    </source>
</evidence>
<evidence type="ECO:0000256" key="9">
    <source>
        <dbReference type="ARBA" id="ARBA00022753"/>
    </source>
</evidence>
<evidence type="ECO:0000256" key="1">
    <source>
        <dbReference type="ARBA" id="ARBA00002654"/>
    </source>
</evidence>
<dbReference type="Gene3D" id="2.30.30.40">
    <property type="entry name" value="SH3 Domains"/>
    <property type="match status" value="1"/>
</dbReference>
<dbReference type="CDD" id="cd21386">
    <property type="entry name" value="GAT_Hse1"/>
    <property type="match status" value="1"/>
</dbReference>
<feature type="compositionally biased region" description="Polar residues" evidence="13">
    <location>
        <begin position="395"/>
        <end position="428"/>
    </location>
</feature>
<comment type="function">
    <text evidence="1">Component of the ESCRT-0 complex which is the sorting receptor for ubiquitinated cargo proteins at the multivesicular body (MVB).</text>
</comment>
<dbReference type="InterPro" id="IPR050670">
    <property type="entry name" value="STAM"/>
</dbReference>
<feature type="compositionally biased region" description="Pro residues" evidence="13">
    <location>
        <begin position="479"/>
        <end position="491"/>
    </location>
</feature>
<dbReference type="InterPro" id="IPR036028">
    <property type="entry name" value="SH3-like_dom_sf"/>
</dbReference>
<evidence type="ECO:0000313" key="16">
    <source>
        <dbReference type="EMBL" id="SUZ13297.1"/>
    </source>
</evidence>
<dbReference type="OrthoDB" id="10255964at2759"/>
<feature type="domain" description="SH3" evidence="14">
    <location>
        <begin position="220"/>
        <end position="279"/>
    </location>
</feature>
<dbReference type="PROSITE" id="PS50002">
    <property type="entry name" value="SH3"/>
    <property type="match status" value="1"/>
</dbReference>
<dbReference type="CDD" id="cd11805">
    <property type="entry name" value="SH3_GRB2_like_C"/>
    <property type="match status" value="1"/>
</dbReference>
<feature type="compositionally biased region" description="Polar residues" evidence="13">
    <location>
        <begin position="561"/>
        <end position="580"/>
    </location>
</feature>
<dbReference type="GO" id="GO:0033565">
    <property type="term" value="C:ESCRT-0 complex"/>
    <property type="evidence" value="ECO:0007669"/>
    <property type="project" value="TreeGrafter"/>
</dbReference>
<keyword evidence="11" id="KW-0472">Membrane</keyword>
<dbReference type="InterPro" id="IPR001452">
    <property type="entry name" value="SH3_domain"/>
</dbReference>
<evidence type="ECO:0000259" key="15">
    <source>
        <dbReference type="PROSITE" id="PS50179"/>
    </source>
</evidence>
<feature type="region of interest" description="Disordered" evidence="13">
    <location>
        <begin position="381"/>
        <end position="612"/>
    </location>
</feature>
<evidence type="ECO:0000256" key="13">
    <source>
        <dbReference type="SAM" id="MobiDB-lite"/>
    </source>
</evidence>
<dbReference type="GO" id="GO:0010008">
    <property type="term" value="C:endosome membrane"/>
    <property type="evidence" value="ECO:0007669"/>
    <property type="project" value="UniProtKB-SubCell"/>
</dbReference>
<dbReference type="GO" id="GO:0043328">
    <property type="term" value="P:protein transport to vacuole involved in ubiquitin-dependent protein catabolic process via the multivesicular body sorting pathway"/>
    <property type="evidence" value="ECO:0007669"/>
    <property type="project" value="TreeGrafter"/>
</dbReference>
<organism evidence="16">
    <name type="scientific">Blumeria graminis f. sp. tritici 96224</name>
    <dbReference type="NCBI Taxonomy" id="1268274"/>
    <lineage>
        <taxon>Eukaryota</taxon>
        <taxon>Fungi</taxon>
        <taxon>Dikarya</taxon>
        <taxon>Ascomycota</taxon>
        <taxon>Pezizomycotina</taxon>
        <taxon>Leotiomycetes</taxon>
        <taxon>Erysiphales</taxon>
        <taxon>Erysiphaceae</taxon>
        <taxon>Blumeria</taxon>
    </lineage>
</organism>
<evidence type="ECO:0000256" key="11">
    <source>
        <dbReference type="ARBA" id="ARBA00023136"/>
    </source>
</evidence>
<evidence type="ECO:0000256" key="5">
    <source>
        <dbReference type="ARBA" id="ARBA00017923"/>
    </source>
</evidence>
<dbReference type="SUPFAM" id="SSF48464">
    <property type="entry name" value="ENTH/VHS domain"/>
    <property type="match status" value="1"/>
</dbReference>
<dbReference type="GO" id="GO:0035091">
    <property type="term" value="F:phosphatidylinositol binding"/>
    <property type="evidence" value="ECO:0007669"/>
    <property type="project" value="InterPro"/>
</dbReference>
<keyword evidence="10" id="KW-0653">Protein transport</keyword>
<reference evidence="16" key="1">
    <citation type="submission" date="2018-07" db="EMBL/GenBank/DDBJ databases">
        <authorList>
            <person name="Quirk P.G."/>
            <person name="Krulwich T.A."/>
        </authorList>
    </citation>
    <scope>NUCLEOTIDE SEQUENCE</scope>
    <source>
        <strain evidence="16">96224</strain>
    </source>
</reference>
<protein>
    <recommendedName>
        <fullName evidence="5">Class E vacuolar protein-sorting machinery protein HSE1</fullName>
    </recommendedName>
    <alternativeName>
        <fullName evidence="6">Class E vacuolar protein-sorting machinery protein hse1</fullName>
    </alternativeName>
</protein>
<evidence type="ECO:0000256" key="3">
    <source>
        <dbReference type="ARBA" id="ARBA00009666"/>
    </source>
</evidence>
<feature type="compositionally biased region" description="Polar residues" evidence="13">
    <location>
        <begin position="532"/>
        <end position="547"/>
    </location>
</feature>
<evidence type="ECO:0000256" key="12">
    <source>
        <dbReference type="PROSITE-ProRule" id="PRU00192"/>
    </source>
</evidence>